<comment type="caution">
    <text evidence="1">The sequence shown here is derived from an EMBL/GenBank/DDBJ whole genome shotgun (WGS) entry which is preliminary data.</text>
</comment>
<evidence type="ECO:0000313" key="1">
    <source>
        <dbReference type="EMBL" id="RDY65450.1"/>
    </source>
</evidence>
<dbReference type="RefSeq" id="WP_115844685.1">
    <property type="nucleotide sequence ID" value="NZ_CP183976.1"/>
</dbReference>
<proteinExistence type="predicted"/>
<dbReference type="AlphaFoldDB" id="A0A3D8V7Q1"/>
<dbReference type="EMBL" id="QTJR01000018">
    <property type="protein sequence ID" value="RDY65450.1"/>
    <property type="molecule type" value="Genomic_DNA"/>
</dbReference>
<keyword evidence="2" id="KW-1185">Reference proteome</keyword>
<reference evidence="1 2" key="1">
    <citation type="submission" date="2018-08" db="EMBL/GenBank/DDBJ databases">
        <title>Lysobacter soli KCTC 22011, whole genome shotgun sequence.</title>
        <authorList>
            <person name="Zhang X."/>
            <person name="Feng G."/>
            <person name="Zhu H."/>
        </authorList>
    </citation>
    <scope>NUCLEOTIDE SEQUENCE [LARGE SCALE GENOMIC DNA]</scope>
    <source>
        <strain evidence="1 2">KCTC 22011</strain>
    </source>
</reference>
<name>A0A3D8V7Q1_9GAMM</name>
<sequence>MTPLIKLGDNWINPRHIVHMSAVEPTADGGGKFTIIFVNGHEFAVRMTELAQAVYEQGLIVKSLGGKP</sequence>
<protein>
    <submittedName>
        <fullName evidence="1">Uncharacterized protein</fullName>
    </submittedName>
</protein>
<organism evidence="1 2">
    <name type="scientific">Lysobacter soli</name>
    <dbReference type="NCBI Taxonomy" id="453783"/>
    <lineage>
        <taxon>Bacteria</taxon>
        <taxon>Pseudomonadati</taxon>
        <taxon>Pseudomonadota</taxon>
        <taxon>Gammaproteobacteria</taxon>
        <taxon>Lysobacterales</taxon>
        <taxon>Lysobacteraceae</taxon>
        <taxon>Lysobacter</taxon>
    </lineage>
</organism>
<dbReference type="Proteomes" id="UP000256829">
    <property type="component" value="Unassembled WGS sequence"/>
</dbReference>
<accession>A0A3D8V7Q1</accession>
<evidence type="ECO:0000313" key="2">
    <source>
        <dbReference type="Proteomes" id="UP000256829"/>
    </source>
</evidence>
<gene>
    <name evidence="1" type="ORF">DX912_17235</name>
</gene>